<dbReference type="PANTHER" id="PTHR12548:SF9">
    <property type="entry name" value="TRANSCRIPTION FACTOR DP"/>
    <property type="match status" value="1"/>
</dbReference>
<dbReference type="Gene3D" id="1.10.10.10">
    <property type="entry name" value="Winged helix-like DNA-binding domain superfamily/Winged helix DNA-binding domain"/>
    <property type="match status" value="1"/>
</dbReference>
<feature type="domain" description="E2F/DP family winged-helix DNA-binding" evidence="10">
    <location>
        <begin position="11"/>
        <end position="78"/>
    </location>
</feature>
<dbReference type="Proteomes" id="UP000014978">
    <property type="component" value="Unassembled WGS sequence"/>
</dbReference>
<dbReference type="InterPro" id="IPR003316">
    <property type="entry name" value="E2F_WHTH_DNA-bd_dom"/>
</dbReference>
<dbReference type="InterPro" id="IPR014889">
    <property type="entry name" value="Transc_factor_DP_C"/>
</dbReference>
<dbReference type="InParanoid" id="S7XSJ5"/>
<evidence type="ECO:0000256" key="2">
    <source>
        <dbReference type="ARBA" id="ARBA00010940"/>
    </source>
</evidence>
<name>S7XSJ5_SPRLO</name>
<dbReference type="Pfam" id="PF02319">
    <property type="entry name" value="WHD_E2F_TDP"/>
    <property type="match status" value="1"/>
</dbReference>
<keyword evidence="4 7" id="KW-0238">DNA-binding</keyword>
<proteinExistence type="inferred from homology"/>
<dbReference type="GO" id="GO:0051726">
    <property type="term" value="P:regulation of cell cycle"/>
    <property type="evidence" value="ECO:0007669"/>
    <property type="project" value="InterPro"/>
</dbReference>
<dbReference type="GO" id="GO:0005634">
    <property type="term" value="C:nucleus"/>
    <property type="evidence" value="ECO:0007669"/>
    <property type="project" value="UniProtKB-SubCell"/>
</dbReference>
<dbReference type="VEuPathDB" id="MicrosporidiaDB:SLOPH_1959"/>
<evidence type="ECO:0000256" key="5">
    <source>
        <dbReference type="ARBA" id="ARBA00023163"/>
    </source>
</evidence>
<keyword evidence="6 7" id="KW-0539">Nucleus</keyword>
<evidence type="ECO:0000256" key="3">
    <source>
        <dbReference type="ARBA" id="ARBA00023015"/>
    </source>
</evidence>
<dbReference type="InterPro" id="IPR015648">
    <property type="entry name" value="Transcrpt_fac_DP"/>
</dbReference>
<feature type="domain" description="Transcription factor DP C-terminal" evidence="9">
    <location>
        <begin position="69"/>
        <end position="187"/>
    </location>
</feature>
<dbReference type="InterPro" id="IPR036388">
    <property type="entry name" value="WH-like_DNA-bd_sf"/>
</dbReference>
<organism evidence="11 12">
    <name type="scientific">Spraguea lophii (strain 42_110)</name>
    <name type="common">Microsporidian parasite</name>
    <dbReference type="NCBI Taxonomy" id="1358809"/>
    <lineage>
        <taxon>Eukaryota</taxon>
        <taxon>Fungi</taxon>
        <taxon>Fungi incertae sedis</taxon>
        <taxon>Microsporidia</taxon>
        <taxon>Spragueidae</taxon>
        <taxon>Spraguea</taxon>
    </lineage>
</organism>
<dbReference type="AlphaFoldDB" id="S7XSJ5"/>
<dbReference type="OrthoDB" id="552115at2759"/>
<keyword evidence="8" id="KW-0175">Coiled coil</keyword>
<comment type="caution">
    <text evidence="11">The sequence shown here is derived from an EMBL/GenBank/DDBJ whole genome shotgun (WGS) entry which is preliminary data.</text>
</comment>
<dbReference type="SUPFAM" id="SSF144074">
    <property type="entry name" value="E2F-DP heterodimerization region"/>
    <property type="match status" value="1"/>
</dbReference>
<dbReference type="OMA" id="HCDTNEE"/>
<evidence type="ECO:0000256" key="4">
    <source>
        <dbReference type="ARBA" id="ARBA00023125"/>
    </source>
</evidence>
<evidence type="ECO:0000259" key="9">
    <source>
        <dbReference type="SMART" id="SM01138"/>
    </source>
</evidence>
<evidence type="ECO:0000256" key="1">
    <source>
        <dbReference type="ARBA" id="ARBA00004123"/>
    </source>
</evidence>
<evidence type="ECO:0000256" key="8">
    <source>
        <dbReference type="SAM" id="Coils"/>
    </source>
</evidence>
<dbReference type="Pfam" id="PF08781">
    <property type="entry name" value="DP"/>
    <property type="match status" value="1"/>
</dbReference>
<evidence type="ECO:0000313" key="11">
    <source>
        <dbReference type="EMBL" id="EPR78888.1"/>
    </source>
</evidence>
<protein>
    <submittedName>
        <fullName evidence="11">Transcription factor E2F</fullName>
    </submittedName>
</protein>
<accession>S7XSJ5</accession>
<dbReference type="Gene3D" id="1.20.140.80">
    <property type="entry name" value="Transcription factor DP"/>
    <property type="match status" value="1"/>
</dbReference>
<keyword evidence="12" id="KW-1185">Reference proteome</keyword>
<dbReference type="PANTHER" id="PTHR12548">
    <property type="entry name" value="TRANSCRIPTION FACTOR DP"/>
    <property type="match status" value="1"/>
</dbReference>
<evidence type="ECO:0000259" key="10">
    <source>
        <dbReference type="SMART" id="SM01372"/>
    </source>
</evidence>
<keyword evidence="5 7" id="KW-0804">Transcription</keyword>
<comment type="similarity">
    <text evidence="2 7">Belongs to the E2F/DP family.</text>
</comment>
<evidence type="ECO:0000256" key="6">
    <source>
        <dbReference type="ARBA" id="ARBA00023242"/>
    </source>
</evidence>
<sequence>MDLSENLLSDNRRDGLKKISSSVYNLLREHGSCTYKFLCSKVNNKNSNTLRRRIYDVLSVMRALNMVVKDGKEYRLQNLKDEIKEKKKVLEDLKCIKQGIECLIEKNRNMHIEEHEKFRFPFFLIAVDKSTDVHCETNDERTFFKFRATSKIKLVEDVEILKECGRKSIYGSESVRTEDIFSERYNVYEELPYDPFTFI</sequence>
<dbReference type="STRING" id="1358809.S7XSJ5"/>
<dbReference type="InterPro" id="IPR037241">
    <property type="entry name" value="E2F-DP_heterodim"/>
</dbReference>
<keyword evidence="3 7" id="KW-0805">Transcription regulation</keyword>
<dbReference type="InterPro" id="IPR038168">
    <property type="entry name" value="TF_DP_C_sf"/>
</dbReference>
<dbReference type="SUPFAM" id="SSF46785">
    <property type="entry name" value="Winged helix' DNA-binding domain"/>
    <property type="match status" value="1"/>
</dbReference>
<dbReference type="GO" id="GO:0000977">
    <property type="term" value="F:RNA polymerase II transcription regulatory region sequence-specific DNA binding"/>
    <property type="evidence" value="ECO:0007669"/>
    <property type="project" value="TreeGrafter"/>
</dbReference>
<dbReference type="CDD" id="cd14458">
    <property type="entry name" value="DP_DD"/>
    <property type="match status" value="1"/>
</dbReference>
<dbReference type="SMART" id="SM01138">
    <property type="entry name" value="DP"/>
    <property type="match status" value="1"/>
</dbReference>
<dbReference type="HOGENOM" id="CLU_095032_0_0_1"/>
<dbReference type="EMBL" id="ATCN01000503">
    <property type="protein sequence ID" value="EPR78888.1"/>
    <property type="molecule type" value="Genomic_DNA"/>
</dbReference>
<dbReference type="GO" id="GO:0005667">
    <property type="term" value="C:transcription regulator complex"/>
    <property type="evidence" value="ECO:0007669"/>
    <property type="project" value="InterPro"/>
</dbReference>
<dbReference type="GO" id="GO:0000981">
    <property type="term" value="F:DNA-binding transcription factor activity, RNA polymerase II-specific"/>
    <property type="evidence" value="ECO:0007669"/>
    <property type="project" value="TreeGrafter"/>
</dbReference>
<feature type="coiled-coil region" evidence="8">
    <location>
        <begin position="69"/>
        <end position="96"/>
    </location>
</feature>
<reference evidence="12" key="1">
    <citation type="journal article" date="2013" name="PLoS Genet.">
        <title>The genome of Spraguea lophii and the basis of host-microsporidian interactions.</title>
        <authorList>
            <person name="Campbell S.E."/>
            <person name="Williams T.A."/>
            <person name="Yousuf A."/>
            <person name="Soanes D.M."/>
            <person name="Paszkiewicz K.H."/>
            <person name="Williams B.A.P."/>
        </authorList>
    </citation>
    <scope>NUCLEOTIDE SEQUENCE [LARGE SCALE GENOMIC DNA]</scope>
    <source>
        <strain evidence="12">42_110</strain>
    </source>
</reference>
<dbReference type="SMART" id="SM01372">
    <property type="entry name" value="E2F_TDP"/>
    <property type="match status" value="1"/>
</dbReference>
<dbReference type="InterPro" id="IPR036390">
    <property type="entry name" value="WH_DNA-bd_sf"/>
</dbReference>
<gene>
    <name evidence="11" type="ORF">SLOPH_1959</name>
</gene>
<comment type="subcellular location">
    <subcellularLocation>
        <location evidence="1 7">Nucleus</location>
    </subcellularLocation>
</comment>
<evidence type="ECO:0000313" key="12">
    <source>
        <dbReference type="Proteomes" id="UP000014978"/>
    </source>
</evidence>
<evidence type="ECO:0000256" key="7">
    <source>
        <dbReference type="RuleBase" id="RU003796"/>
    </source>
</evidence>